<organism evidence="2 3">
    <name type="scientific">Kitasatospora albolonga</name>
    <dbReference type="NCBI Taxonomy" id="68173"/>
    <lineage>
        <taxon>Bacteria</taxon>
        <taxon>Bacillati</taxon>
        <taxon>Actinomycetota</taxon>
        <taxon>Actinomycetes</taxon>
        <taxon>Kitasatosporales</taxon>
        <taxon>Streptomycetaceae</taxon>
        <taxon>Kitasatospora</taxon>
    </lineage>
</organism>
<feature type="transmembrane region" description="Helical" evidence="1">
    <location>
        <begin position="6"/>
        <end position="32"/>
    </location>
</feature>
<dbReference type="RefSeq" id="WP_084751369.1">
    <property type="nucleotide sequence ID" value="NZ_CP020563.1"/>
</dbReference>
<dbReference type="EMBL" id="CP020563">
    <property type="protein sequence ID" value="ARF76146.1"/>
    <property type="molecule type" value="Genomic_DNA"/>
</dbReference>
<evidence type="ECO:0000313" key="3">
    <source>
        <dbReference type="Proteomes" id="UP000192251"/>
    </source>
</evidence>
<sequence>MLFSSVGSVVAISVPTSLTACFIVACATACYIAKRALADTSSADRPKILKQYVMVLRTLFTFPLRRK</sequence>
<dbReference type="AlphaFoldDB" id="A0ABC8C169"/>
<keyword evidence="1" id="KW-1133">Transmembrane helix</keyword>
<dbReference type="KEGG" id="kab:B7C62_30635"/>
<keyword evidence="1" id="KW-0472">Membrane</keyword>
<name>A0ABC8C169_9ACTN</name>
<reference evidence="2 3" key="1">
    <citation type="submission" date="2017-04" db="EMBL/GenBank/DDBJ databases">
        <title>The complete genome sequence of Streptomyces albolongus YIM 101047, the producer of novel bafilomycins and novel odoriferous sesquiterpenoids.</title>
        <authorList>
            <person name="Yin M."/>
            <person name="Jiang Y."/>
        </authorList>
    </citation>
    <scope>NUCLEOTIDE SEQUENCE [LARGE SCALE GENOMIC DNA]</scope>
    <source>
        <strain evidence="2 3">YIM 101047</strain>
    </source>
</reference>
<accession>A0ABC8C169</accession>
<keyword evidence="1" id="KW-0812">Transmembrane</keyword>
<keyword evidence="3" id="KW-1185">Reference proteome</keyword>
<evidence type="ECO:0000256" key="1">
    <source>
        <dbReference type="SAM" id="Phobius"/>
    </source>
</evidence>
<gene>
    <name evidence="2" type="ORF">B7C62_30635</name>
</gene>
<protein>
    <submittedName>
        <fullName evidence="2">Uncharacterized protein</fullName>
    </submittedName>
</protein>
<evidence type="ECO:0000313" key="2">
    <source>
        <dbReference type="EMBL" id="ARF76146.1"/>
    </source>
</evidence>
<proteinExistence type="predicted"/>
<dbReference type="Proteomes" id="UP000192251">
    <property type="component" value="Chromosome"/>
</dbReference>